<evidence type="ECO:0000313" key="1">
    <source>
        <dbReference type="EMBL" id="MPL99084.1"/>
    </source>
</evidence>
<accession>A0A644W5M6</accession>
<gene>
    <name evidence="1" type="ORF">SDC9_45299</name>
</gene>
<protein>
    <submittedName>
        <fullName evidence="1">Uncharacterized protein</fullName>
    </submittedName>
</protein>
<organism evidence="1">
    <name type="scientific">bioreactor metagenome</name>
    <dbReference type="NCBI Taxonomy" id="1076179"/>
    <lineage>
        <taxon>unclassified sequences</taxon>
        <taxon>metagenomes</taxon>
        <taxon>ecological metagenomes</taxon>
    </lineage>
</organism>
<dbReference type="AlphaFoldDB" id="A0A644W5M6"/>
<dbReference type="EMBL" id="VSSQ01000645">
    <property type="protein sequence ID" value="MPL99084.1"/>
    <property type="molecule type" value="Genomic_DNA"/>
</dbReference>
<name>A0A644W5M6_9ZZZZ</name>
<sequence>MKKFIFLVTLIMFCNLIFGQDKDGLYSIEKNEIKYSIGSKNIEIISYTIRNLSNDLIILWFDKDSIRDIELKTRLYFHKKKGDISLFGMITDPNLRILSFDYILFYSFFKVIKENDTFSIQFLCDSLLKEEQIKRMEDFINKYLTVVPSDYLIKSTNNYNIYKSIDFKCSSIIIPINILD</sequence>
<reference evidence="1" key="1">
    <citation type="submission" date="2019-08" db="EMBL/GenBank/DDBJ databases">
        <authorList>
            <person name="Kucharzyk K."/>
            <person name="Murdoch R.W."/>
            <person name="Higgins S."/>
            <person name="Loffler F."/>
        </authorList>
    </citation>
    <scope>NUCLEOTIDE SEQUENCE</scope>
</reference>
<comment type="caution">
    <text evidence="1">The sequence shown here is derived from an EMBL/GenBank/DDBJ whole genome shotgun (WGS) entry which is preliminary data.</text>
</comment>
<proteinExistence type="predicted"/>